<comment type="caution">
    <text evidence="11">The sequence shown here is derived from an EMBL/GenBank/DDBJ whole genome shotgun (WGS) entry which is preliminary data.</text>
</comment>
<dbReference type="GO" id="GO:0009252">
    <property type="term" value="P:peptidoglycan biosynthetic process"/>
    <property type="evidence" value="ECO:0007669"/>
    <property type="project" value="UniProtKB-KW"/>
</dbReference>
<sequence length="408" mass="42370">MPLTRKQIYRRRRITVFGGMAVVLALAFYLPLTLLAPLTSVDAVPVSEQQLTSAPAVLDLPGYGASGIGAVGYPGLFARSGSKVAQPMASISKVITTLVVLSKKPLTATSNGPRITFGAADVAIAAQYLAMNGKVDPVSVGETMTEKQVIQVMLIDSANNYAWSLANWAFGSEQAFLTAANKWLKAHGMTHTTMLDPCGLDPGNASTPDDLVAIGKLVVANPALTPIVASKRATVAGIGTMHNTNGLLGVSGINGIKTGTLLSAGASLLFSARLQVGSEVVTLVGVILDGPDHPTIDAQVKKLISSVRAGFHTVVLAAAGQRFGSFRTVWGATAYAVAPRTTSVVVWSDTPVSSSVHLNPVSVAAKGSKVGAASYVVKGKRILVTLVLDRAIEDPGPGWRLSHPGELF</sequence>
<dbReference type="EMBL" id="JAAGWZ010000001">
    <property type="protein sequence ID" value="NEM90127.1"/>
    <property type="molecule type" value="Genomic_DNA"/>
</dbReference>
<dbReference type="InterPro" id="IPR018044">
    <property type="entry name" value="Peptidase_S11"/>
</dbReference>
<evidence type="ECO:0000256" key="5">
    <source>
        <dbReference type="ARBA" id="ARBA00022984"/>
    </source>
</evidence>
<dbReference type="PRINTS" id="PR00725">
    <property type="entry name" value="DADACBPTASE1"/>
</dbReference>
<dbReference type="GO" id="GO:0009002">
    <property type="term" value="F:serine-type D-Ala-D-Ala carboxypeptidase activity"/>
    <property type="evidence" value="ECO:0007669"/>
    <property type="project" value="InterPro"/>
</dbReference>
<evidence type="ECO:0000256" key="8">
    <source>
        <dbReference type="PIRSR" id="PIRSR618044-2"/>
    </source>
</evidence>
<evidence type="ECO:0000256" key="6">
    <source>
        <dbReference type="ARBA" id="ARBA00023316"/>
    </source>
</evidence>
<keyword evidence="3" id="KW-0378">Hydrolase</keyword>
<dbReference type="GO" id="GO:0008360">
    <property type="term" value="P:regulation of cell shape"/>
    <property type="evidence" value="ECO:0007669"/>
    <property type="project" value="UniProtKB-KW"/>
</dbReference>
<evidence type="ECO:0000256" key="3">
    <source>
        <dbReference type="ARBA" id="ARBA00022801"/>
    </source>
</evidence>
<dbReference type="SUPFAM" id="SSF56601">
    <property type="entry name" value="beta-lactamase/transpeptidase-like"/>
    <property type="match status" value="1"/>
</dbReference>
<keyword evidence="5" id="KW-0573">Peptidoglycan synthesis</keyword>
<comment type="similarity">
    <text evidence="1 9">Belongs to the peptidase S11 family.</text>
</comment>
<evidence type="ECO:0000256" key="1">
    <source>
        <dbReference type="ARBA" id="ARBA00007164"/>
    </source>
</evidence>
<evidence type="ECO:0000259" key="10">
    <source>
        <dbReference type="Pfam" id="PF00768"/>
    </source>
</evidence>
<evidence type="ECO:0000313" key="12">
    <source>
        <dbReference type="Proteomes" id="UP000479756"/>
    </source>
</evidence>
<evidence type="ECO:0000256" key="4">
    <source>
        <dbReference type="ARBA" id="ARBA00022960"/>
    </source>
</evidence>
<organism evidence="11 12">
    <name type="scientific">Galbitalea soli</name>
    <dbReference type="NCBI Taxonomy" id="1268042"/>
    <lineage>
        <taxon>Bacteria</taxon>
        <taxon>Bacillati</taxon>
        <taxon>Actinomycetota</taxon>
        <taxon>Actinomycetes</taxon>
        <taxon>Micrococcales</taxon>
        <taxon>Microbacteriaceae</taxon>
        <taxon>Galbitalea</taxon>
    </lineage>
</organism>
<feature type="domain" description="Peptidase S11 D-alanyl-D-alanine carboxypeptidase A N-terminal" evidence="10">
    <location>
        <begin position="83"/>
        <end position="281"/>
    </location>
</feature>
<dbReference type="GO" id="GO:0006508">
    <property type="term" value="P:proteolysis"/>
    <property type="evidence" value="ECO:0007669"/>
    <property type="project" value="InterPro"/>
</dbReference>
<keyword evidence="11" id="KW-0121">Carboxypeptidase</keyword>
<feature type="active site" evidence="7">
    <location>
        <position position="157"/>
    </location>
</feature>
<name>A0A7C9PLI8_9MICO</name>
<dbReference type="AlphaFoldDB" id="A0A7C9PLI8"/>
<dbReference type="GO" id="GO:0071555">
    <property type="term" value="P:cell wall organization"/>
    <property type="evidence" value="ECO:0007669"/>
    <property type="project" value="UniProtKB-KW"/>
</dbReference>
<feature type="active site" description="Proton acceptor" evidence="7">
    <location>
        <position position="93"/>
    </location>
</feature>
<feature type="active site" description="Acyl-ester intermediate" evidence="7">
    <location>
        <position position="90"/>
    </location>
</feature>
<keyword evidence="2" id="KW-0732">Signal</keyword>
<dbReference type="InterPro" id="IPR001967">
    <property type="entry name" value="Peptidase_S11_N"/>
</dbReference>
<keyword evidence="4" id="KW-0133">Cell shape</keyword>
<keyword evidence="6" id="KW-0961">Cell wall biogenesis/degradation</keyword>
<proteinExistence type="inferred from homology"/>
<evidence type="ECO:0000256" key="9">
    <source>
        <dbReference type="RuleBase" id="RU004016"/>
    </source>
</evidence>
<feature type="binding site" evidence="8">
    <location>
        <position position="257"/>
    </location>
    <ligand>
        <name>substrate</name>
    </ligand>
</feature>
<evidence type="ECO:0000256" key="2">
    <source>
        <dbReference type="ARBA" id="ARBA00022729"/>
    </source>
</evidence>
<dbReference type="Proteomes" id="UP000479756">
    <property type="component" value="Unassembled WGS sequence"/>
</dbReference>
<dbReference type="Gene3D" id="3.40.710.10">
    <property type="entry name" value="DD-peptidase/beta-lactamase superfamily"/>
    <property type="match status" value="1"/>
</dbReference>
<dbReference type="InterPro" id="IPR012338">
    <property type="entry name" value="Beta-lactam/transpept-like"/>
</dbReference>
<gene>
    <name evidence="11" type="ORF">G3T37_02005</name>
</gene>
<evidence type="ECO:0000313" key="11">
    <source>
        <dbReference type="EMBL" id="NEM90127.1"/>
    </source>
</evidence>
<accession>A0A7C9PLI8</accession>
<evidence type="ECO:0000256" key="7">
    <source>
        <dbReference type="PIRSR" id="PIRSR618044-1"/>
    </source>
</evidence>
<dbReference type="Pfam" id="PF00768">
    <property type="entry name" value="Peptidase_S11"/>
    <property type="match status" value="1"/>
</dbReference>
<reference evidence="11 12" key="1">
    <citation type="journal article" date="2014" name="Int. J. Syst. Evol. Microbiol.">
        <title>Description of Galbitalea soli gen. nov., sp. nov., and Frondihabitans sucicola sp. nov.</title>
        <authorList>
            <person name="Kim S.J."/>
            <person name="Lim J.M."/>
            <person name="Ahn J.H."/>
            <person name="Weon H.Y."/>
            <person name="Hamada M."/>
            <person name="Suzuki K."/>
            <person name="Ahn T.Y."/>
            <person name="Kwon S.W."/>
        </authorList>
    </citation>
    <scope>NUCLEOTIDE SEQUENCE [LARGE SCALE GENOMIC DNA]</scope>
    <source>
        <strain evidence="11 12">NBRC 108727</strain>
    </source>
</reference>
<keyword evidence="11" id="KW-0645">Protease</keyword>
<dbReference type="RefSeq" id="WP_163471802.1">
    <property type="nucleotide sequence ID" value="NZ_JAAGWZ010000001.1"/>
</dbReference>
<protein>
    <submittedName>
        <fullName evidence="11">D-alanyl-D-alanine carboxypeptidase</fullName>
    </submittedName>
</protein>
<keyword evidence="12" id="KW-1185">Reference proteome</keyword>